<keyword evidence="3" id="KW-1185">Reference proteome</keyword>
<organism evidence="2 3">
    <name type="scientific">Mucilaginibacter arboris</name>
    <dbReference type="NCBI Taxonomy" id="2682090"/>
    <lineage>
        <taxon>Bacteria</taxon>
        <taxon>Pseudomonadati</taxon>
        <taxon>Bacteroidota</taxon>
        <taxon>Sphingobacteriia</taxon>
        <taxon>Sphingobacteriales</taxon>
        <taxon>Sphingobacteriaceae</taxon>
        <taxon>Mucilaginibacter</taxon>
    </lineage>
</organism>
<dbReference type="InterPro" id="IPR029058">
    <property type="entry name" value="AB_hydrolase_fold"/>
</dbReference>
<dbReference type="Gene3D" id="3.40.50.1820">
    <property type="entry name" value="alpha/beta hydrolase"/>
    <property type="match status" value="1"/>
</dbReference>
<dbReference type="InterPro" id="IPR050583">
    <property type="entry name" value="Mycobacterial_A85_antigen"/>
</dbReference>
<feature type="chain" id="PRO_5029491417" evidence="1">
    <location>
        <begin position="22"/>
        <end position="277"/>
    </location>
</feature>
<keyword evidence="1" id="KW-0732">Signal</keyword>
<protein>
    <submittedName>
        <fullName evidence="2">Prolyl oligopeptidase family serine peptidase</fullName>
    </submittedName>
</protein>
<dbReference type="PANTHER" id="PTHR48098:SF1">
    <property type="entry name" value="DIACYLGLYCEROL ACYLTRANSFERASE_MYCOLYLTRANSFERASE AG85A"/>
    <property type="match status" value="1"/>
</dbReference>
<dbReference type="EMBL" id="WPIK01000009">
    <property type="protein sequence ID" value="MVN22202.1"/>
    <property type="molecule type" value="Genomic_DNA"/>
</dbReference>
<evidence type="ECO:0000313" key="3">
    <source>
        <dbReference type="Proteomes" id="UP000462014"/>
    </source>
</evidence>
<dbReference type="Pfam" id="PF00756">
    <property type="entry name" value="Esterase"/>
    <property type="match status" value="1"/>
</dbReference>
<accession>A0A7K1SY08</accession>
<feature type="signal peptide" evidence="1">
    <location>
        <begin position="1"/>
        <end position="21"/>
    </location>
</feature>
<evidence type="ECO:0000313" key="2">
    <source>
        <dbReference type="EMBL" id="MVN22202.1"/>
    </source>
</evidence>
<dbReference type="InterPro" id="IPR000801">
    <property type="entry name" value="Esterase-like"/>
</dbReference>
<dbReference type="SUPFAM" id="SSF53474">
    <property type="entry name" value="alpha/beta-Hydrolases"/>
    <property type="match status" value="1"/>
</dbReference>
<name>A0A7K1SY08_9SPHI</name>
<evidence type="ECO:0000256" key="1">
    <source>
        <dbReference type="SAM" id="SignalP"/>
    </source>
</evidence>
<dbReference type="PANTHER" id="PTHR48098">
    <property type="entry name" value="ENTEROCHELIN ESTERASE-RELATED"/>
    <property type="match status" value="1"/>
</dbReference>
<dbReference type="GO" id="GO:0016747">
    <property type="term" value="F:acyltransferase activity, transferring groups other than amino-acyl groups"/>
    <property type="evidence" value="ECO:0007669"/>
    <property type="project" value="TreeGrafter"/>
</dbReference>
<reference evidence="2 3" key="1">
    <citation type="submission" date="2019-12" db="EMBL/GenBank/DDBJ databases">
        <title>Mucilaginibacter sp. HMF7410 genome sequencing and assembly.</title>
        <authorList>
            <person name="Kang H."/>
            <person name="Cha I."/>
            <person name="Kim H."/>
            <person name="Joh K."/>
        </authorList>
    </citation>
    <scope>NUCLEOTIDE SEQUENCE [LARGE SCALE GENOMIC DNA]</scope>
    <source>
        <strain evidence="2 3">HMF7410</strain>
    </source>
</reference>
<gene>
    <name evidence="2" type="ORF">GO621_11735</name>
</gene>
<sequence length="277" mass="31502">MLIKRVCFVLASLFLNSFLFAQEMLVIQSENLKTSDTIWVYKPEAYTNKQKYPLVYLLHGHGGDYTSWSKLTDLQKLADEYQFLIVCPDGLKKSWYINSPHQDSTQYEDFFMKELLPAISKKYAEDPSKVFITGNSMGGYGAMWLFLKHPDVFLSAGSTSGVLNLRYSSLKKTTVAYLLGDYSDDNTLFDEYSPINLLKNIAGASKAIIFDCGTEDYLYVTAKAFREKCDELKIKATYTAQPGAHTGSYWSKSILQHFRFFAEQVTQITDAKATKLK</sequence>
<dbReference type="Proteomes" id="UP000462014">
    <property type="component" value="Unassembled WGS sequence"/>
</dbReference>
<dbReference type="RefSeq" id="WP_157567210.1">
    <property type="nucleotide sequence ID" value="NZ_WPIK01000009.1"/>
</dbReference>
<dbReference type="AlphaFoldDB" id="A0A7K1SY08"/>
<proteinExistence type="predicted"/>
<comment type="caution">
    <text evidence="2">The sequence shown here is derived from an EMBL/GenBank/DDBJ whole genome shotgun (WGS) entry which is preliminary data.</text>
</comment>